<comment type="caution">
    <text evidence="3">The sequence shown here is derived from an EMBL/GenBank/DDBJ whole genome shotgun (WGS) entry which is preliminary data.</text>
</comment>
<feature type="compositionally biased region" description="Polar residues" evidence="1">
    <location>
        <begin position="314"/>
        <end position="329"/>
    </location>
</feature>
<dbReference type="InterPro" id="IPR026508">
    <property type="entry name" value="TMEM164"/>
</dbReference>
<evidence type="ECO:0000256" key="1">
    <source>
        <dbReference type="SAM" id="MobiDB-lite"/>
    </source>
</evidence>
<proteinExistence type="predicted"/>
<keyword evidence="4" id="KW-1185">Reference proteome</keyword>
<feature type="transmembrane region" description="Helical" evidence="2">
    <location>
        <begin position="47"/>
        <end position="66"/>
    </location>
</feature>
<evidence type="ECO:0000313" key="4">
    <source>
        <dbReference type="Proteomes" id="UP000242188"/>
    </source>
</evidence>
<organism evidence="3 4">
    <name type="scientific">Mizuhopecten yessoensis</name>
    <name type="common">Japanese scallop</name>
    <name type="synonym">Patinopecten yessoensis</name>
    <dbReference type="NCBI Taxonomy" id="6573"/>
    <lineage>
        <taxon>Eukaryota</taxon>
        <taxon>Metazoa</taxon>
        <taxon>Spiralia</taxon>
        <taxon>Lophotrochozoa</taxon>
        <taxon>Mollusca</taxon>
        <taxon>Bivalvia</taxon>
        <taxon>Autobranchia</taxon>
        <taxon>Pteriomorphia</taxon>
        <taxon>Pectinida</taxon>
        <taxon>Pectinoidea</taxon>
        <taxon>Pectinidae</taxon>
        <taxon>Mizuhopecten</taxon>
    </lineage>
</organism>
<gene>
    <name evidence="3" type="ORF">KP79_PYT20162</name>
</gene>
<keyword evidence="2" id="KW-0812">Transmembrane</keyword>
<feature type="region of interest" description="Disordered" evidence="1">
    <location>
        <begin position="314"/>
        <end position="346"/>
    </location>
</feature>
<reference evidence="3 4" key="1">
    <citation type="journal article" date="2017" name="Nat. Ecol. Evol.">
        <title>Scallop genome provides insights into evolution of bilaterian karyotype and development.</title>
        <authorList>
            <person name="Wang S."/>
            <person name="Zhang J."/>
            <person name="Jiao W."/>
            <person name="Li J."/>
            <person name="Xun X."/>
            <person name="Sun Y."/>
            <person name="Guo X."/>
            <person name="Huan P."/>
            <person name="Dong B."/>
            <person name="Zhang L."/>
            <person name="Hu X."/>
            <person name="Sun X."/>
            <person name="Wang J."/>
            <person name="Zhao C."/>
            <person name="Wang Y."/>
            <person name="Wang D."/>
            <person name="Huang X."/>
            <person name="Wang R."/>
            <person name="Lv J."/>
            <person name="Li Y."/>
            <person name="Zhang Z."/>
            <person name="Liu B."/>
            <person name="Lu W."/>
            <person name="Hui Y."/>
            <person name="Liang J."/>
            <person name="Zhou Z."/>
            <person name="Hou R."/>
            <person name="Li X."/>
            <person name="Liu Y."/>
            <person name="Li H."/>
            <person name="Ning X."/>
            <person name="Lin Y."/>
            <person name="Zhao L."/>
            <person name="Xing Q."/>
            <person name="Dou J."/>
            <person name="Li Y."/>
            <person name="Mao J."/>
            <person name="Guo H."/>
            <person name="Dou H."/>
            <person name="Li T."/>
            <person name="Mu C."/>
            <person name="Jiang W."/>
            <person name="Fu Q."/>
            <person name="Fu X."/>
            <person name="Miao Y."/>
            <person name="Liu J."/>
            <person name="Yu Q."/>
            <person name="Li R."/>
            <person name="Liao H."/>
            <person name="Li X."/>
            <person name="Kong Y."/>
            <person name="Jiang Z."/>
            <person name="Chourrout D."/>
            <person name="Li R."/>
            <person name="Bao Z."/>
        </authorList>
    </citation>
    <scope>NUCLEOTIDE SEQUENCE [LARGE SCALE GENOMIC DNA]</scope>
    <source>
        <strain evidence="3 4">PY_sf001</strain>
    </source>
</reference>
<dbReference type="PANTHER" id="PTHR20948:SF2">
    <property type="entry name" value="TRANSMEMBRANE PROTEIN 164"/>
    <property type="match status" value="1"/>
</dbReference>
<name>A0A210R6L4_MIZYE</name>
<feature type="transmembrane region" description="Helical" evidence="2">
    <location>
        <begin position="170"/>
        <end position="191"/>
    </location>
</feature>
<evidence type="ECO:0000313" key="3">
    <source>
        <dbReference type="EMBL" id="OWF56703.1"/>
    </source>
</evidence>
<feature type="transmembrane region" description="Helical" evidence="2">
    <location>
        <begin position="203"/>
        <end position="225"/>
    </location>
</feature>
<dbReference type="AlphaFoldDB" id="A0A210R6L4"/>
<feature type="transmembrane region" description="Helical" evidence="2">
    <location>
        <begin position="111"/>
        <end position="129"/>
    </location>
</feature>
<feature type="transmembrane region" description="Helical" evidence="2">
    <location>
        <begin position="245"/>
        <end position="269"/>
    </location>
</feature>
<accession>A0A210R6L4</accession>
<dbReference type="PANTHER" id="PTHR20948">
    <property type="entry name" value="TRANSMEMBRANE PROTEIN 164"/>
    <property type="match status" value="1"/>
</dbReference>
<dbReference type="OrthoDB" id="17328at2759"/>
<protein>
    <recommendedName>
        <fullName evidence="5">Transmembrane protein 164</fullName>
    </recommendedName>
</protein>
<evidence type="ECO:0000256" key="2">
    <source>
        <dbReference type="SAM" id="Phobius"/>
    </source>
</evidence>
<dbReference type="STRING" id="6573.A0A210R6L4"/>
<dbReference type="EMBL" id="NEDP02000107">
    <property type="protein sequence ID" value="OWF56703.1"/>
    <property type="molecule type" value="Genomic_DNA"/>
</dbReference>
<feature type="transmembrane region" description="Helical" evidence="2">
    <location>
        <begin position="141"/>
        <end position="158"/>
    </location>
</feature>
<feature type="compositionally biased region" description="Polar residues" evidence="1">
    <location>
        <begin position="336"/>
        <end position="346"/>
    </location>
</feature>
<keyword evidence="2" id="KW-0472">Membrane</keyword>
<dbReference type="Pfam" id="PF14808">
    <property type="entry name" value="TMEM164"/>
    <property type="match status" value="1"/>
</dbReference>
<dbReference type="Proteomes" id="UP000242188">
    <property type="component" value="Unassembled WGS sequence"/>
</dbReference>
<sequence>MMIATEQAITPEADKGMFDWAYNGVNFDLAGNGGEKCRNFIVLFQRILESIFACVVAGFMIYPSLMRLTLPKKVTPLEKTDRCGKRILLVVMCLTFGIELGFKLATGQMIYTLNPCHIVTIIQIYCLAAPPTRSLTVIFRLHLHLLTGAPIALLFPVTNTRLLPFEVHTYYIQHTLMLVIPIYLLTIGGVYTAEPFRDVNWSFIATGLQYIYHFIPLQLLAYVSLVNLNNMNCPAYTDPFYGQWYHLWSMLHQAVMIPLFGKLCVWIVIKFGYTHQLNVEEQLIFQGNTAKANGCIQKQCSHIRDTSDYSIGEQQNNGKQTISGENGSVSHDVHVRQSNNGHVKST</sequence>
<evidence type="ECO:0008006" key="5">
    <source>
        <dbReference type="Google" id="ProtNLM"/>
    </source>
</evidence>
<keyword evidence="2" id="KW-1133">Transmembrane helix</keyword>